<keyword evidence="4" id="KW-0521">NADP</keyword>
<evidence type="ECO:0000313" key="9">
    <source>
        <dbReference type="Proteomes" id="UP000285430"/>
    </source>
</evidence>
<comment type="caution">
    <text evidence="8">The sequence shown here is derived from an EMBL/GenBank/DDBJ whole genome shotgun (WGS) entry which is preliminary data.</text>
</comment>
<comment type="cofactor">
    <cofactor evidence="1">
        <name>FAD</name>
        <dbReference type="ChEBI" id="CHEBI:57692"/>
    </cofactor>
</comment>
<gene>
    <name evidence="7" type="ORF">DYB35_012676</name>
    <name evidence="8" type="ORF">DYB37_005329</name>
</gene>
<evidence type="ECO:0000256" key="5">
    <source>
        <dbReference type="ARBA" id="ARBA00023002"/>
    </source>
</evidence>
<accession>A0A3R7B1E6</accession>
<name>A0A3R7B1E6_APHAT</name>
<dbReference type="PANTHER" id="PTHR48467">
    <property type="entry name" value="GLUTAMATE SYNTHASE 1 [NADH], CHLOROPLASTIC-LIKE"/>
    <property type="match status" value="1"/>
</dbReference>
<proteinExistence type="predicted"/>
<evidence type="ECO:0000256" key="3">
    <source>
        <dbReference type="ARBA" id="ARBA00022827"/>
    </source>
</evidence>
<dbReference type="AlphaFoldDB" id="A0A3R7B1E6"/>
<dbReference type="EMBL" id="QUTH01004158">
    <property type="protein sequence ID" value="RHZ15269.1"/>
    <property type="molecule type" value="Genomic_DNA"/>
</dbReference>
<keyword evidence="5" id="KW-0560">Oxidoreductase</keyword>
<dbReference type="VEuPathDB" id="FungiDB:H257_01738"/>
<sequence>MNGGFSWSLWIVGTAVVVGQGNVAMDCARILTKTRDELAATDISQHALDALAARDTMPSVLSDEGSLPPLALQPVAELHAKLRESGAPNVDWDMYRRIEAAEDEAGAAKGKPREKLTSIEDMLAVATQGH</sequence>
<dbReference type="Gene3D" id="3.50.50.60">
    <property type="entry name" value="FAD/NAD(P)-binding domain"/>
    <property type="match status" value="1"/>
</dbReference>
<evidence type="ECO:0000256" key="6">
    <source>
        <dbReference type="SAM" id="SignalP"/>
    </source>
</evidence>
<keyword evidence="2" id="KW-0285">Flavoprotein</keyword>
<dbReference type="Proteomes" id="UP000285712">
    <property type="component" value="Unassembled WGS sequence"/>
</dbReference>
<evidence type="ECO:0000313" key="8">
    <source>
        <dbReference type="EMBL" id="RHZ15269.1"/>
    </source>
</evidence>
<keyword evidence="6" id="KW-0732">Signal</keyword>
<dbReference type="InterPro" id="IPR055275">
    <property type="entry name" value="Ferredox_Rdtase"/>
</dbReference>
<evidence type="ECO:0000313" key="10">
    <source>
        <dbReference type="Proteomes" id="UP000285712"/>
    </source>
</evidence>
<reference evidence="9 10" key="1">
    <citation type="submission" date="2018-08" db="EMBL/GenBank/DDBJ databases">
        <title>Aphanomyces genome sequencing and annotation.</title>
        <authorList>
            <person name="Minardi D."/>
            <person name="Oidtmann B."/>
            <person name="Van Der Giezen M."/>
            <person name="Studholme D.J."/>
        </authorList>
    </citation>
    <scope>NUCLEOTIDE SEQUENCE [LARGE SCALE GENOMIC DNA]</scope>
    <source>
        <strain evidence="8 9">Da</strain>
        <strain evidence="7 10">Sv</strain>
    </source>
</reference>
<dbReference type="InterPro" id="IPR036188">
    <property type="entry name" value="FAD/NAD-bd_sf"/>
</dbReference>
<evidence type="ECO:0000256" key="2">
    <source>
        <dbReference type="ARBA" id="ARBA00022630"/>
    </source>
</evidence>
<organism evidence="8 9">
    <name type="scientific">Aphanomyces astaci</name>
    <name type="common">Crayfish plague agent</name>
    <dbReference type="NCBI Taxonomy" id="112090"/>
    <lineage>
        <taxon>Eukaryota</taxon>
        <taxon>Sar</taxon>
        <taxon>Stramenopiles</taxon>
        <taxon>Oomycota</taxon>
        <taxon>Saprolegniomycetes</taxon>
        <taxon>Saprolegniales</taxon>
        <taxon>Verrucalvaceae</taxon>
        <taxon>Aphanomyces</taxon>
    </lineage>
</organism>
<dbReference type="SUPFAM" id="SSF51905">
    <property type="entry name" value="FAD/NAD(P)-binding domain"/>
    <property type="match status" value="1"/>
</dbReference>
<dbReference type="EMBL" id="QUTG01001564">
    <property type="protein sequence ID" value="RHY99273.1"/>
    <property type="molecule type" value="Genomic_DNA"/>
</dbReference>
<dbReference type="Proteomes" id="UP000285430">
    <property type="component" value="Unassembled WGS sequence"/>
</dbReference>
<dbReference type="PANTHER" id="PTHR48467:SF1">
    <property type="entry name" value="GLUTAMATE SYNTHASE 1 [NADH], CHLOROPLASTIC-LIKE"/>
    <property type="match status" value="1"/>
</dbReference>
<evidence type="ECO:0000313" key="7">
    <source>
        <dbReference type="EMBL" id="RHY99273.1"/>
    </source>
</evidence>
<feature type="signal peptide" evidence="6">
    <location>
        <begin position="1"/>
        <end position="19"/>
    </location>
</feature>
<keyword evidence="3" id="KW-0274">FAD</keyword>
<dbReference type="GO" id="GO:0016491">
    <property type="term" value="F:oxidoreductase activity"/>
    <property type="evidence" value="ECO:0007669"/>
    <property type="project" value="UniProtKB-KW"/>
</dbReference>
<evidence type="ECO:0000256" key="1">
    <source>
        <dbReference type="ARBA" id="ARBA00001974"/>
    </source>
</evidence>
<feature type="chain" id="PRO_5036092128" evidence="6">
    <location>
        <begin position="20"/>
        <end position="130"/>
    </location>
</feature>
<evidence type="ECO:0000256" key="4">
    <source>
        <dbReference type="ARBA" id="ARBA00022857"/>
    </source>
</evidence>
<protein>
    <submittedName>
        <fullName evidence="8">Uncharacterized protein</fullName>
    </submittedName>
</protein>
<dbReference type="Gene3D" id="3.40.50.720">
    <property type="entry name" value="NAD(P)-binding Rossmann-like Domain"/>
    <property type="match status" value="1"/>
</dbReference>